<feature type="transmembrane region" description="Helical" evidence="13">
    <location>
        <begin position="21"/>
        <end position="42"/>
    </location>
</feature>
<feature type="compositionally biased region" description="Polar residues" evidence="12">
    <location>
        <begin position="704"/>
        <end position="715"/>
    </location>
</feature>
<comment type="subcellular location">
    <subcellularLocation>
        <location evidence="2">Membrane</location>
    </subcellularLocation>
</comment>
<evidence type="ECO:0000313" key="16">
    <source>
        <dbReference type="Proteomes" id="UP000291591"/>
    </source>
</evidence>
<gene>
    <name evidence="15" type="ORF">EV383_5640</name>
</gene>
<dbReference type="SMART" id="SM00304">
    <property type="entry name" value="HAMP"/>
    <property type="match status" value="1"/>
</dbReference>
<feature type="compositionally biased region" description="Low complexity" evidence="12">
    <location>
        <begin position="1237"/>
        <end position="1268"/>
    </location>
</feature>
<evidence type="ECO:0000256" key="10">
    <source>
        <dbReference type="ARBA" id="ARBA00022989"/>
    </source>
</evidence>
<organism evidence="15 16">
    <name type="scientific">Pseudonocardia sediminis</name>
    <dbReference type="NCBI Taxonomy" id="1397368"/>
    <lineage>
        <taxon>Bacteria</taxon>
        <taxon>Bacillati</taxon>
        <taxon>Actinomycetota</taxon>
        <taxon>Actinomycetes</taxon>
        <taxon>Pseudonocardiales</taxon>
        <taxon>Pseudonocardiaceae</taxon>
        <taxon>Pseudonocardia</taxon>
    </lineage>
</organism>
<dbReference type="SMART" id="SM00387">
    <property type="entry name" value="HATPase_c"/>
    <property type="match status" value="1"/>
</dbReference>
<dbReference type="OrthoDB" id="3502710at2"/>
<feature type="compositionally biased region" description="Basic and acidic residues" evidence="12">
    <location>
        <begin position="800"/>
        <end position="814"/>
    </location>
</feature>
<evidence type="ECO:0000256" key="8">
    <source>
        <dbReference type="ARBA" id="ARBA00022777"/>
    </source>
</evidence>
<dbReference type="PROSITE" id="PS50109">
    <property type="entry name" value="HIS_KIN"/>
    <property type="match status" value="1"/>
</dbReference>
<dbReference type="Gene3D" id="3.30.565.10">
    <property type="entry name" value="Histidine kinase-like ATPase, C-terminal domain"/>
    <property type="match status" value="1"/>
</dbReference>
<evidence type="ECO:0000256" key="1">
    <source>
        <dbReference type="ARBA" id="ARBA00000085"/>
    </source>
</evidence>
<dbReference type="Pfam" id="PF02518">
    <property type="entry name" value="HATPase_c"/>
    <property type="match status" value="1"/>
</dbReference>
<feature type="compositionally biased region" description="Low complexity" evidence="12">
    <location>
        <begin position="975"/>
        <end position="992"/>
    </location>
</feature>
<evidence type="ECO:0000256" key="3">
    <source>
        <dbReference type="ARBA" id="ARBA00012438"/>
    </source>
</evidence>
<dbReference type="PANTHER" id="PTHR44936:SF9">
    <property type="entry name" value="SENSOR PROTEIN CREC"/>
    <property type="match status" value="1"/>
</dbReference>
<feature type="compositionally biased region" description="Gly residues" evidence="12">
    <location>
        <begin position="1221"/>
        <end position="1230"/>
    </location>
</feature>
<feature type="compositionally biased region" description="Polar residues" evidence="12">
    <location>
        <begin position="733"/>
        <end position="757"/>
    </location>
</feature>
<evidence type="ECO:0000256" key="4">
    <source>
        <dbReference type="ARBA" id="ARBA00022553"/>
    </source>
</evidence>
<protein>
    <recommendedName>
        <fullName evidence="3">histidine kinase</fullName>
        <ecNumber evidence="3">2.7.13.3</ecNumber>
    </recommendedName>
</protein>
<keyword evidence="7" id="KW-0547">Nucleotide-binding</keyword>
<feature type="transmembrane region" description="Helical" evidence="13">
    <location>
        <begin position="321"/>
        <end position="342"/>
    </location>
</feature>
<feature type="compositionally biased region" description="Low complexity" evidence="12">
    <location>
        <begin position="1093"/>
        <end position="1139"/>
    </location>
</feature>
<dbReference type="InterPro" id="IPR005467">
    <property type="entry name" value="His_kinase_dom"/>
</dbReference>
<dbReference type="Pfam" id="PF08376">
    <property type="entry name" value="NIT"/>
    <property type="match status" value="1"/>
</dbReference>
<evidence type="ECO:0000256" key="12">
    <source>
        <dbReference type="SAM" id="MobiDB-lite"/>
    </source>
</evidence>
<evidence type="ECO:0000259" key="14">
    <source>
        <dbReference type="PROSITE" id="PS50109"/>
    </source>
</evidence>
<evidence type="ECO:0000313" key="15">
    <source>
        <dbReference type="EMBL" id="RZT88696.1"/>
    </source>
</evidence>
<feature type="region of interest" description="Disordered" evidence="12">
    <location>
        <begin position="642"/>
        <end position="864"/>
    </location>
</feature>
<dbReference type="RefSeq" id="WP_130292670.1">
    <property type="nucleotide sequence ID" value="NZ_SHKL01000001.1"/>
</dbReference>
<keyword evidence="13" id="KW-0472">Membrane</keyword>
<dbReference type="PANTHER" id="PTHR44936">
    <property type="entry name" value="SENSOR PROTEIN CREC"/>
    <property type="match status" value="1"/>
</dbReference>
<feature type="region of interest" description="Disordered" evidence="12">
    <location>
        <begin position="878"/>
        <end position="1194"/>
    </location>
</feature>
<dbReference type="SUPFAM" id="SSF55874">
    <property type="entry name" value="ATPase domain of HSP90 chaperone/DNA topoisomerase II/histidine kinase"/>
    <property type="match status" value="1"/>
</dbReference>
<dbReference type="InterPro" id="IPR003594">
    <property type="entry name" value="HATPase_dom"/>
</dbReference>
<evidence type="ECO:0000256" key="7">
    <source>
        <dbReference type="ARBA" id="ARBA00022741"/>
    </source>
</evidence>
<keyword evidence="8 15" id="KW-0418">Kinase</keyword>
<keyword evidence="6 13" id="KW-0812">Transmembrane</keyword>
<dbReference type="InterPro" id="IPR013587">
    <property type="entry name" value="Nitrate/nitrite_sensing"/>
</dbReference>
<comment type="caution">
    <text evidence="15">The sequence shown here is derived from an EMBL/GenBank/DDBJ whole genome shotgun (WGS) entry which is preliminary data.</text>
</comment>
<dbReference type="GO" id="GO:0005524">
    <property type="term" value="F:ATP binding"/>
    <property type="evidence" value="ECO:0007669"/>
    <property type="project" value="UniProtKB-KW"/>
</dbReference>
<dbReference type="InterPro" id="IPR036890">
    <property type="entry name" value="HATPase_C_sf"/>
</dbReference>
<dbReference type="GO" id="GO:0004673">
    <property type="term" value="F:protein histidine kinase activity"/>
    <property type="evidence" value="ECO:0007669"/>
    <property type="project" value="UniProtKB-EC"/>
</dbReference>
<evidence type="ECO:0000256" key="9">
    <source>
        <dbReference type="ARBA" id="ARBA00022840"/>
    </source>
</evidence>
<proteinExistence type="predicted"/>
<feature type="compositionally biased region" description="Polar residues" evidence="12">
    <location>
        <begin position="784"/>
        <end position="796"/>
    </location>
</feature>
<evidence type="ECO:0000256" key="5">
    <source>
        <dbReference type="ARBA" id="ARBA00022679"/>
    </source>
</evidence>
<feature type="region of interest" description="Disordered" evidence="12">
    <location>
        <begin position="1214"/>
        <end position="1375"/>
    </location>
</feature>
<dbReference type="GO" id="GO:0000160">
    <property type="term" value="P:phosphorelay signal transduction system"/>
    <property type="evidence" value="ECO:0007669"/>
    <property type="project" value="UniProtKB-KW"/>
</dbReference>
<keyword evidence="4" id="KW-0597">Phosphoprotein</keyword>
<feature type="compositionally biased region" description="Polar residues" evidence="12">
    <location>
        <begin position="658"/>
        <end position="667"/>
    </location>
</feature>
<dbReference type="InterPro" id="IPR050980">
    <property type="entry name" value="2C_sensor_his_kinase"/>
</dbReference>
<dbReference type="InterPro" id="IPR003660">
    <property type="entry name" value="HAMP_dom"/>
</dbReference>
<dbReference type="EMBL" id="SHKL01000001">
    <property type="protein sequence ID" value="RZT88696.1"/>
    <property type="molecule type" value="Genomic_DNA"/>
</dbReference>
<keyword evidence="11" id="KW-0902">Two-component regulatory system</keyword>
<feature type="compositionally biased region" description="Basic and acidic residues" evidence="12">
    <location>
        <begin position="845"/>
        <end position="858"/>
    </location>
</feature>
<sequence>MTSTEHRRTWSERLDPRNWSLVAKLAVVGLVPLILALTIGAIRVIDQANVAEELGQGSGLVTVHQQIGALGRSLQAERSAAVTFVAGNRVGDRGAVDSAQVATDQAVQRTTQQLDTAEAQAPQLATARRQAETTLAQLPVIRSQVAAGPTQALDVTNRYTAVVQRTLGLDRALLGQLQTADTAGLVTALGAGGNAQEALELERAVLNGAIAASQLQEPQKALVNGAEAAYQASASDFQASLTPEQVGQFGNFDQDPANNDRVALRDAIMATPADRPVVADPAAWNAAVDRSTTVVRNSSQQAEDAFVGGRTQAANDAGNTAGLNSVLLMLGLLLTIGIILLLGRQLVRSLRVLRTSALDVAERRLPQAVQSMRAGQAPSALVEPVPLESRDEIGQVARAFDAVHGQAIRLAADQAALQQNVNSMFVNLSRRSQALVERQLQLIEQLESNEQDPDQLSNLFQLDHLATRMRRNSENLLVLAGTDLAKRNVAPVQVVDVLRAAVSEVEQYQRVVVQTPPTATIAGRAANDLVHLLAELLDNATNFSPPDSQVVMSTTRTTDESLLIEISDRGVGMADSELSDANQRLGGPSEVDVSASRRMGLFVVGRLAARHRVGVRLSSASGAGRSGGLSASVTIPATLVPSAAPVPRRGDGPAALPEQQNGSTSGSWPMPPVEDRPRTATNGAGRNGPLPSMVAGTDGPMTPTFESGATTTRNGSAPKLPTRTPGSALRRNGSAQPTSLDQSANGQEASVNGSSPNGIKDAQAFSTTGTPDTDDGADMFTPSVPEQNGSAGTGQTPAVDPERRNGFHDLHSDDDTPGPAGGDSTHDDSANATDAVDSADADGTPAEKDGETTGEHGSRRPLFGAAAAVVGGAVAAAVGRRGDQDADRNDGSGEDVRDDTAGRASDDRDVTVAGATADDGSAGEPVTTDAAGTTHDATALGSTALDPAAPETSAEEDVDRASDPVSGQDDEDRVAASAATTGTEPEETPGSGSDDEATPAHGLAVTGQQPDDDRAGTGRTAEQSSDQGDRDRDGDGDVDSDTTALPVTRPAARQPMGGAGPARGDLPVRPRPAPSGRPVMPGGPALPQRRPLGAPVASAASGPSGQAGPGTRAPMPQNQAVQNQAAQNQAGQAAPVGPGRTAQGQNASGQARAAEGSPDALFAPAVPVEGDRGQLRRPGGMETARAGGGYDISQTTPIFEEIASAWFRSNRSVPVRWQDGAPGGADGAKGSGDDASSRPSPSPRPAASTANAAGSAAPASGVDDAAFASPADEVWRQASAGAEEPDRSDELTSAGLPKRRPRARLLPGSAAGSTVLSPPASETRSAENVRGRLASYQQGVRQGREGRRTSTSRAGNGAPEPSGDRSNTSEHEENT</sequence>
<feature type="domain" description="Histidine kinase" evidence="14">
    <location>
        <begin position="529"/>
        <end position="639"/>
    </location>
</feature>
<dbReference type="Proteomes" id="UP000291591">
    <property type="component" value="Unassembled WGS sequence"/>
</dbReference>
<name>A0A4Q7V2U6_PSEST</name>
<keyword evidence="5" id="KW-0808">Transferase</keyword>
<accession>A0A4Q7V2U6</accession>
<evidence type="ECO:0000256" key="6">
    <source>
        <dbReference type="ARBA" id="ARBA00022692"/>
    </source>
</evidence>
<keyword evidence="10 13" id="KW-1133">Transmembrane helix</keyword>
<feature type="compositionally biased region" description="Basic and acidic residues" evidence="12">
    <location>
        <begin position="880"/>
        <end position="910"/>
    </location>
</feature>
<evidence type="ECO:0000256" key="2">
    <source>
        <dbReference type="ARBA" id="ARBA00004370"/>
    </source>
</evidence>
<reference evidence="15 16" key="1">
    <citation type="submission" date="2019-02" db="EMBL/GenBank/DDBJ databases">
        <title>Sequencing the genomes of 1000 actinobacteria strains.</title>
        <authorList>
            <person name="Klenk H.-P."/>
        </authorList>
    </citation>
    <scope>NUCLEOTIDE SEQUENCE [LARGE SCALE GENOMIC DNA]</scope>
    <source>
        <strain evidence="15 16">DSM 45779</strain>
    </source>
</reference>
<dbReference type="Gene3D" id="6.10.340.10">
    <property type="match status" value="1"/>
</dbReference>
<dbReference type="CDD" id="cd06225">
    <property type="entry name" value="HAMP"/>
    <property type="match status" value="1"/>
</dbReference>
<evidence type="ECO:0000256" key="13">
    <source>
        <dbReference type="SAM" id="Phobius"/>
    </source>
</evidence>
<feature type="compositionally biased region" description="Low complexity" evidence="12">
    <location>
        <begin position="927"/>
        <end position="939"/>
    </location>
</feature>
<comment type="catalytic activity">
    <reaction evidence="1">
        <text>ATP + protein L-histidine = ADP + protein N-phospho-L-histidine.</text>
        <dbReference type="EC" id="2.7.13.3"/>
    </reaction>
</comment>
<evidence type="ECO:0000256" key="11">
    <source>
        <dbReference type="ARBA" id="ARBA00023012"/>
    </source>
</evidence>
<feature type="compositionally biased region" description="Polar residues" evidence="12">
    <location>
        <begin position="1311"/>
        <end position="1323"/>
    </location>
</feature>
<dbReference type="GO" id="GO:0016020">
    <property type="term" value="C:membrane"/>
    <property type="evidence" value="ECO:0007669"/>
    <property type="project" value="UniProtKB-SubCell"/>
</dbReference>
<keyword evidence="9" id="KW-0067">ATP-binding</keyword>
<keyword evidence="16" id="KW-1185">Reference proteome</keyword>
<dbReference type="EC" id="2.7.13.3" evidence="3"/>